<reference evidence="1" key="1">
    <citation type="submission" date="2022-12" db="EMBL/GenBank/DDBJ databases">
        <title>Jiella pelagia sp. nov., isolated from phosphonate enriched culture of Northwest Pacific surface seawater.</title>
        <authorList>
            <person name="Shin D.Y."/>
            <person name="Hwang C.Y."/>
        </authorList>
    </citation>
    <scope>NUCLEOTIDE SEQUENCE</scope>
    <source>
        <strain evidence="1">HL-NP1</strain>
    </source>
</reference>
<sequence length="87" mass="10096">MMDLKDCKSVEDVHAWLSQSIIVPDYPFPIPRIHRQTEAMVALRQVERMTVDRAQEAVREMWEPGARNSLMDVNETIRKLITNESNG</sequence>
<keyword evidence="2" id="KW-1185">Reference proteome</keyword>
<organism evidence="1 2">
    <name type="scientific">Jiella pelagia</name>
    <dbReference type="NCBI Taxonomy" id="2986949"/>
    <lineage>
        <taxon>Bacteria</taxon>
        <taxon>Pseudomonadati</taxon>
        <taxon>Pseudomonadota</taxon>
        <taxon>Alphaproteobacteria</taxon>
        <taxon>Hyphomicrobiales</taxon>
        <taxon>Aurantimonadaceae</taxon>
        <taxon>Jiella</taxon>
    </lineage>
</organism>
<gene>
    <name evidence="1" type="ORF">OH818_01605</name>
</gene>
<name>A0ABY7C2S0_9HYPH</name>
<dbReference type="RefSeq" id="WP_268881495.1">
    <property type="nucleotide sequence ID" value="NZ_CP114029.1"/>
</dbReference>
<dbReference type="Proteomes" id="UP001164020">
    <property type="component" value="Chromosome"/>
</dbReference>
<evidence type="ECO:0000313" key="1">
    <source>
        <dbReference type="EMBL" id="WAP69058.1"/>
    </source>
</evidence>
<evidence type="ECO:0000313" key="2">
    <source>
        <dbReference type="Proteomes" id="UP001164020"/>
    </source>
</evidence>
<proteinExistence type="predicted"/>
<protein>
    <submittedName>
        <fullName evidence="1">Uncharacterized protein</fullName>
    </submittedName>
</protein>
<accession>A0ABY7C2S0</accession>
<dbReference type="EMBL" id="CP114029">
    <property type="protein sequence ID" value="WAP69058.1"/>
    <property type="molecule type" value="Genomic_DNA"/>
</dbReference>